<name>A0A026VZ44_OOCBI</name>
<dbReference type="PROSITE" id="PS50164">
    <property type="entry name" value="GIY_YIG"/>
    <property type="match status" value="1"/>
</dbReference>
<dbReference type="Proteomes" id="UP000053097">
    <property type="component" value="Unassembled WGS sequence"/>
</dbReference>
<dbReference type="Gene3D" id="3.40.1440.10">
    <property type="entry name" value="GIY-YIG endonuclease"/>
    <property type="match status" value="1"/>
</dbReference>
<reference evidence="2 3" key="1">
    <citation type="journal article" date="2014" name="Curr. Biol.">
        <title>The genome of the clonal raider ant Cerapachys biroi.</title>
        <authorList>
            <person name="Oxley P.R."/>
            <person name="Ji L."/>
            <person name="Fetter-Pruneda I."/>
            <person name="McKenzie S.K."/>
            <person name="Li C."/>
            <person name="Hu H."/>
            <person name="Zhang G."/>
            <person name="Kronauer D.J."/>
        </authorList>
    </citation>
    <scope>NUCLEOTIDE SEQUENCE [LARGE SCALE GENOMIC DNA]</scope>
</reference>
<feature type="domain" description="GIY-YIG" evidence="1">
    <location>
        <begin position="41"/>
        <end position="79"/>
    </location>
</feature>
<accession>A0A026VZ44</accession>
<dbReference type="OMA" id="MNIGYKC"/>
<keyword evidence="3" id="KW-1185">Reference proteome</keyword>
<evidence type="ECO:0000313" key="2">
    <source>
        <dbReference type="EMBL" id="EZA49073.1"/>
    </source>
</evidence>
<dbReference type="AlphaFoldDB" id="A0A026VZ44"/>
<dbReference type="EMBL" id="KK107544">
    <property type="protein sequence ID" value="EZA49073.1"/>
    <property type="molecule type" value="Genomic_DNA"/>
</dbReference>
<organism evidence="2 3">
    <name type="scientific">Ooceraea biroi</name>
    <name type="common">Clonal raider ant</name>
    <name type="synonym">Cerapachys biroi</name>
    <dbReference type="NCBI Taxonomy" id="2015173"/>
    <lineage>
        <taxon>Eukaryota</taxon>
        <taxon>Metazoa</taxon>
        <taxon>Ecdysozoa</taxon>
        <taxon>Arthropoda</taxon>
        <taxon>Hexapoda</taxon>
        <taxon>Insecta</taxon>
        <taxon>Pterygota</taxon>
        <taxon>Neoptera</taxon>
        <taxon>Endopterygota</taxon>
        <taxon>Hymenoptera</taxon>
        <taxon>Apocrita</taxon>
        <taxon>Aculeata</taxon>
        <taxon>Formicoidea</taxon>
        <taxon>Formicidae</taxon>
        <taxon>Dorylinae</taxon>
        <taxon>Ooceraea</taxon>
    </lineage>
</organism>
<protein>
    <recommendedName>
        <fullName evidence="1">GIY-YIG domain-containing protein</fullName>
    </recommendedName>
</protein>
<evidence type="ECO:0000259" key="1">
    <source>
        <dbReference type="PROSITE" id="PS50164"/>
    </source>
</evidence>
<dbReference type="Pfam" id="PF01541">
    <property type="entry name" value="GIY-YIG"/>
    <property type="match status" value="1"/>
</dbReference>
<proteinExistence type="predicted"/>
<sequence length="79" mass="9131">MISDKLKNVVRDVNVRMAYSSLNKLQRFVKVHKDALPVSSNKDVVYRITCKDCDATYVGQTSRQLKTRTSEHISHSKKY</sequence>
<dbReference type="InterPro" id="IPR000305">
    <property type="entry name" value="GIY-YIG_endonuc"/>
</dbReference>
<evidence type="ECO:0000313" key="3">
    <source>
        <dbReference type="Proteomes" id="UP000053097"/>
    </source>
</evidence>
<dbReference type="InterPro" id="IPR035901">
    <property type="entry name" value="GIY-YIG_endonuc_sf"/>
</dbReference>
<dbReference type="SUPFAM" id="SSF82771">
    <property type="entry name" value="GIY-YIG endonuclease"/>
    <property type="match status" value="1"/>
</dbReference>
<gene>
    <name evidence="2" type="ORF">X777_12782</name>
</gene>